<dbReference type="GO" id="GO:0009893">
    <property type="term" value="P:positive regulation of metabolic process"/>
    <property type="evidence" value="ECO:0007669"/>
    <property type="project" value="UniProtKB-ARBA"/>
</dbReference>
<dbReference type="PANTHER" id="PTHR31001:SF45">
    <property type="entry name" value="ZN(II)2CYS6 TRANSCRIPTION FACTOR (EUROFUNG)"/>
    <property type="match status" value="1"/>
</dbReference>
<dbReference type="GO" id="GO:0003677">
    <property type="term" value="F:DNA binding"/>
    <property type="evidence" value="ECO:0007669"/>
    <property type="project" value="UniProtKB-KW"/>
</dbReference>
<dbReference type="OrthoDB" id="2269373at2759"/>
<dbReference type="RefSeq" id="XP_020059364.1">
    <property type="nucleotide sequence ID" value="XM_020199209.1"/>
</dbReference>
<dbReference type="InterPro" id="IPR036864">
    <property type="entry name" value="Zn2-C6_fun-type_DNA-bd_sf"/>
</dbReference>
<dbReference type="Gene3D" id="4.10.240.10">
    <property type="entry name" value="Zn(2)-C6 fungal-type DNA-binding domain"/>
    <property type="match status" value="1"/>
</dbReference>
<evidence type="ECO:0000313" key="10">
    <source>
        <dbReference type="Proteomes" id="UP000184546"/>
    </source>
</evidence>
<dbReference type="SMART" id="SM00906">
    <property type="entry name" value="Fungal_trans"/>
    <property type="match status" value="1"/>
</dbReference>
<keyword evidence="10" id="KW-1185">Reference proteome</keyword>
<keyword evidence="6" id="KW-0539">Nucleus</keyword>
<name>A0A1L9X3I1_ASPA1</name>
<feature type="region of interest" description="Disordered" evidence="7">
    <location>
        <begin position="593"/>
        <end position="641"/>
    </location>
</feature>
<gene>
    <name evidence="9" type="ORF">ASPACDRAFT_23646</name>
</gene>
<dbReference type="Pfam" id="PF04082">
    <property type="entry name" value="Fungal_trans"/>
    <property type="match status" value="1"/>
</dbReference>
<sequence length="671" mass="76117">MMLTRGRSCVLCHQRKVRCDHQKPCSNCVKARTECRVVPSAPPRRRARKLQSHELIERLRKCETLLSQHGIEFDRVGVIEDVSAVPRRAIDTHQSPCPDEALPDSGAQRRRERYYNLPGHEKPLIMQESATNESGRSTIQKSFDVMYDNTDGFPLVMSSAPPSVTSVHPPAVKIFQLWQIFINNVDPLIKILHVPTFQAQVVGAGADTTKISKPLEALMFGIYSMSILSLADEEAHRMFDESKAVLLNKYRRTTQQALVNADFMRSSELMVLQAYLLYLFSLRSFMDPRSLSCLTGIAVRIATRMGLHRNEPSGGLSPFETEQRRRLWWQITIFDTRIAEMTGLMNPTFLSPIADCPLPLNVNDADFSPHAKAFPTAHAGATETTFSLTRTELTVKLSPSGTRHSRDPRAAGLTRPHDLEGFWAYIETTYLENCDPAIPVHLFTLLMTRLSLCRLRVVDFMSRGPFTTDLDRTERGQVFNAAIQMLEHTTEICTNKALSGFLWYLYMHVPMPGYLFLASELRQRTTGELCERAWKALRKYFNHVEIGSNMQSPLHSAISNMLLSAWDGHEEAERRQGRLAQPPEFVVPLRQRFRKESTEDPRTQNTSTAHEGDTGASQSTCRQPLESMDPGSGTIPDAQRGDIWTGLPEYTEIDWRQLLQYSMFESMDYGS</sequence>
<dbReference type="EMBL" id="KV878972">
    <property type="protein sequence ID" value="OJK03025.1"/>
    <property type="molecule type" value="Genomic_DNA"/>
</dbReference>
<dbReference type="GO" id="GO:0006351">
    <property type="term" value="P:DNA-templated transcription"/>
    <property type="evidence" value="ECO:0007669"/>
    <property type="project" value="InterPro"/>
</dbReference>
<reference evidence="10" key="1">
    <citation type="journal article" date="2017" name="Genome Biol.">
        <title>Comparative genomics reveals high biological diversity and specific adaptations in the industrially and medically important fungal genus Aspergillus.</title>
        <authorList>
            <person name="de Vries R.P."/>
            <person name="Riley R."/>
            <person name="Wiebenga A."/>
            <person name="Aguilar-Osorio G."/>
            <person name="Amillis S."/>
            <person name="Uchima C.A."/>
            <person name="Anderluh G."/>
            <person name="Asadollahi M."/>
            <person name="Askin M."/>
            <person name="Barry K."/>
            <person name="Battaglia E."/>
            <person name="Bayram O."/>
            <person name="Benocci T."/>
            <person name="Braus-Stromeyer S.A."/>
            <person name="Caldana C."/>
            <person name="Canovas D."/>
            <person name="Cerqueira G.C."/>
            <person name="Chen F."/>
            <person name="Chen W."/>
            <person name="Choi C."/>
            <person name="Clum A."/>
            <person name="Dos Santos R.A."/>
            <person name="Damasio A.R."/>
            <person name="Diallinas G."/>
            <person name="Emri T."/>
            <person name="Fekete E."/>
            <person name="Flipphi M."/>
            <person name="Freyberg S."/>
            <person name="Gallo A."/>
            <person name="Gournas C."/>
            <person name="Habgood R."/>
            <person name="Hainaut M."/>
            <person name="Harispe M.L."/>
            <person name="Henrissat B."/>
            <person name="Hilden K.S."/>
            <person name="Hope R."/>
            <person name="Hossain A."/>
            <person name="Karabika E."/>
            <person name="Karaffa L."/>
            <person name="Karanyi Z."/>
            <person name="Krasevec N."/>
            <person name="Kuo A."/>
            <person name="Kusch H."/>
            <person name="LaButti K."/>
            <person name="Lagendijk E.L."/>
            <person name="Lapidus A."/>
            <person name="Levasseur A."/>
            <person name="Lindquist E."/>
            <person name="Lipzen A."/>
            <person name="Logrieco A.F."/>
            <person name="MacCabe A."/>
            <person name="Maekelae M.R."/>
            <person name="Malavazi I."/>
            <person name="Melin P."/>
            <person name="Meyer V."/>
            <person name="Mielnichuk N."/>
            <person name="Miskei M."/>
            <person name="Molnar A.P."/>
            <person name="Mule G."/>
            <person name="Ngan C.Y."/>
            <person name="Orejas M."/>
            <person name="Orosz E."/>
            <person name="Ouedraogo J.P."/>
            <person name="Overkamp K.M."/>
            <person name="Park H.-S."/>
            <person name="Perrone G."/>
            <person name="Piumi F."/>
            <person name="Punt P.J."/>
            <person name="Ram A.F."/>
            <person name="Ramon A."/>
            <person name="Rauscher S."/>
            <person name="Record E."/>
            <person name="Riano-Pachon D.M."/>
            <person name="Robert V."/>
            <person name="Roehrig J."/>
            <person name="Ruller R."/>
            <person name="Salamov A."/>
            <person name="Salih N.S."/>
            <person name="Samson R.A."/>
            <person name="Sandor E."/>
            <person name="Sanguinetti M."/>
            <person name="Schuetze T."/>
            <person name="Sepcic K."/>
            <person name="Shelest E."/>
            <person name="Sherlock G."/>
            <person name="Sophianopoulou V."/>
            <person name="Squina F.M."/>
            <person name="Sun H."/>
            <person name="Susca A."/>
            <person name="Todd R.B."/>
            <person name="Tsang A."/>
            <person name="Unkles S.E."/>
            <person name="van de Wiele N."/>
            <person name="van Rossen-Uffink D."/>
            <person name="Oliveira J.V."/>
            <person name="Vesth T.C."/>
            <person name="Visser J."/>
            <person name="Yu J.-H."/>
            <person name="Zhou M."/>
            <person name="Andersen M.R."/>
            <person name="Archer D.B."/>
            <person name="Baker S.E."/>
            <person name="Benoit I."/>
            <person name="Brakhage A.A."/>
            <person name="Braus G.H."/>
            <person name="Fischer R."/>
            <person name="Frisvad J.C."/>
            <person name="Goldman G.H."/>
            <person name="Houbraken J."/>
            <person name="Oakley B."/>
            <person name="Pocsi I."/>
            <person name="Scazzocchio C."/>
            <person name="Seiboth B."/>
            <person name="vanKuyk P.A."/>
            <person name="Wortman J."/>
            <person name="Dyer P.S."/>
            <person name="Grigoriev I.V."/>
        </authorList>
    </citation>
    <scope>NUCLEOTIDE SEQUENCE [LARGE SCALE GENOMIC DNA]</scope>
    <source>
        <strain evidence="10">ATCC 16872 / CBS 172.66 / WB 5094</strain>
    </source>
</reference>
<evidence type="ECO:0000259" key="8">
    <source>
        <dbReference type="PROSITE" id="PS50048"/>
    </source>
</evidence>
<feature type="domain" description="Zn(2)-C6 fungal-type" evidence="8">
    <location>
        <begin position="8"/>
        <end position="37"/>
    </location>
</feature>
<evidence type="ECO:0000256" key="3">
    <source>
        <dbReference type="ARBA" id="ARBA00023015"/>
    </source>
</evidence>
<keyword evidence="4" id="KW-0238">DNA-binding</keyword>
<evidence type="ECO:0000256" key="6">
    <source>
        <dbReference type="ARBA" id="ARBA00023242"/>
    </source>
</evidence>
<organism evidence="9 10">
    <name type="scientific">Aspergillus aculeatus (strain ATCC 16872 / CBS 172.66 / WB 5094)</name>
    <dbReference type="NCBI Taxonomy" id="690307"/>
    <lineage>
        <taxon>Eukaryota</taxon>
        <taxon>Fungi</taxon>
        <taxon>Dikarya</taxon>
        <taxon>Ascomycota</taxon>
        <taxon>Pezizomycotina</taxon>
        <taxon>Eurotiomycetes</taxon>
        <taxon>Eurotiomycetidae</taxon>
        <taxon>Eurotiales</taxon>
        <taxon>Aspergillaceae</taxon>
        <taxon>Aspergillus</taxon>
        <taxon>Aspergillus subgen. Circumdati</taxon>
    </lineage>
</organism>
<evidence type="ECO:0000256" key="4">
    <source>
        <dbReference type="ARBA" id="ARBA00023125"/>
    </source>
</evidence>
<evidence type="ECO:0000256" key="5">
    <source>
        <dbReference type="ARBA" id="ARBA00023163"/>
    </source>
</evidence>
<dbReference type="VEuPathDB" id="FungiDB:ASPACDRAFT_23646"/>
<evidence type="ECO:0000256" key="2">
    <source>
        <dbReference type="ARBA" id="ARBA00022723"/>
    </source>
</evidence>
<dbReference type="Proteomes" id="UP000184546">
    <property type="component" value="Unassembled WGS sequence"/>
</dbReference>
<evidence type="ECO:0000256" key="1">
    <source>
        <dbReference type="ARBA" id="ARBA00004123"/>
    </source>
</evidence>
<dbReference type="SMART" id="SM00066">
    <property type="entry name" value="GAL4"/>
    <property type="match status" value="1"/>
</dbReference>
<keyword evidence="3" id="KW-0805">Transcription regulation</keyword>
<dbReference type="PROSITE" id="PS50048">
    <property type="entry name" value="ZN2_CY6_FUNGAL_2"/>
    <property type="match status" value="1"/>
</dbReference>
<dbReference type="GO" id="GO:0000981">
    <property type="term" value="F:DNA-binding transcription factor activity, RNA polymerase II-specific"/>
    <property type="evidence" value="ECO:0007669"/>
    <property type="project" value="InterPro"/>
</dbReference>
<dbReference type="GO" id="GO:0005634">
    <property type="term" value="C:nucleus"/>
    <property type="evidence" value="ECO:0007669"/>
    <property type="project" value="UniProtKB-SubCell"/>
</dbReference>
<dbReference type="PANTHER" id="PTHR31001">
    <property type="entry name" value="UNCHARACTERIZED TRANSCRIPTIONAL REGULATORY PROTEIN"/>
    <property type="match status" value="1"/>
</dbReference>
<accession>A0A1L9X3I1</accession>
<dbReference type="InterPro" id="IPR050613">
    <property type="entry name" value="Sec_Metabolite_Reg"/>
</dbReference>
<comment type="subcellular location">
    <subcellularLocation>
        <location evidence="1">Nucleus</location>
    </subcellularLocation>
</comment>
<dbReference type="InterPro" id="IPR001138">
    <property type="entry name" value="Zn2Cys6_DnaBD"/>
</dbReference>
<dbReference type="CDD" id="cd00067">
    <property type="entry name" value="GAL4"/>
    <property type="match status" value="1"/>
</dbReference>
<dbReference type="InterPro" id="IPR007219">
    <property type="entry name" value="XnlR_reg_dom"/>
</dbReference>
<dbReference type="OMA" id="HNPMHMA"/>
<keyword evidence="5" id="KW-0804">Transcription</keyword>
<protein>
    <recommendedName>
        <fullName evidence="8">Zn(2)-C6 fungal-type domain-containing protein</fullName>
    </recommendedName>
</protein>
<keyword evidence="2" id="KW-0479">Metal-binding</keyword>
<feature type="compositionally biased region" description="Polar residues" evidence="7">
    <location>
        <begin position="603"/>
        <end position="622"/>
    </location>
</feature>
<evidence type="ECO:0000313" key="9">
    <source>
        <dbReference type="EMBL" id="OJK03025.1"/>
    </source>
</evidence>
<evidence type="ECO:0000256" key="7">
    <source>
        <dbReference type="SAM" id="MobiDB-lite"/>
    </source>
</evidence>
<dbReference type="AlphaFoldDB" id="A0A1L9X3I1"/>
<proteinExistence type="predicted"/>
<dbReference type="CDD" id="cd12148">
    <property type="entry name" value="fungal_TF_MHR"/>
    <property type="match status" value="1"/>
</dbReference>
<dbReference type="STRING" id="690307.A0A1L9X3I1"/>
<dbReference type="SUPFAM" id="SSF57701">
    <property type="entry name" value="Zn2/Cys6 DNA-binding domain"/>
    <property type="match status" value="1"/>
</dbReference>
<dbReference type="PROSITE" id="PS00463">
    <property type="entry name" value="ZN2_CY6_FUNGAL_1"/>
    <property type="match status" value="1"/>
</dbReference>
<dbReference type="GO" id="GO:0008270">
    <property type="term" value="F:zinc ion binding"/>
    <property type="evidence" value="ECO:0007669"/>
    <property type="project" value="InterPro"/>
</dbReference>
<dbReference type="Pfam" id="PF00172">
    <property type="entry name" value="Zn_clus"/>
    <property type="match status" value="1"/>
</dbReference>
<dbReference type="GeneID" id="30973023"/>